<accession>A0A9W2ZY10</accession>
<dbReference type="SMART" id="SM00034">
    <property type="entry name" value="CLECT"/>
    <property type="match status" value="1"/>
</dbReference>
<dbReference type="PANTHER" id="PTHR22801:SF63">
    <property type="entry name" value="C-TYPE LECTIN DOMAIN-CONTAINING PROTEIN"/>
    <property type="match status" value="1"/>
</dbReference>
<keyword evidence="1" id="KW-0732">Signal</keyword>
<sequence length="176" mass="20184">MRPASSVHIVLLVILFVIMVHGQVARWSNERLNKNLKRVSCSKNPAFGEMTFTGGKMCCFWSVIPKTFADAKADCEARGARLAVFKGADKMAFLISQLSIWARDIWIGLDDIQKEGTFVWHDGTILYKHEYHPLYFSNDNPDNDDNQDCVDLSWSYWKFDDDSCSKSKNYVCEKVL</sequence>
<feature type="domain" description="C-type lectin" evidence="2">
    <location>
        <begin position="54"/>
        <end position="173"/>
    </location>
</feature>
<proteinExistence type="predicted"/>
<name>A0A9W2ZY10_BIOGL</name>
<protein>
    <submittedName>
        <fullName evidence="4">CD209 antigen-like isoform X1</fullName>
    </submittedName>
</protein>
<dbReference type="PANTHER" id="PTHR22801">
    <property type="entry name" value="LITHOSTATHINE"/>
    <property type="match status" value="1"/>
</dbReference>
<gene>
    <name evidence="4" type="primary">LOC129925167</name>
</gene>
<dbReference type="InterPro" id="IPR016186">
    <property type="entry name" value="C-type_lectin-like/link_sf"/>
</dbReference>
<dbReference type="InterPro" id="IPR050801">
    <property type="entry name" value="Ca-Dep_Lectins_ImmuneDev"/>
</dbReference>
<dbReference type="InterPro" id="IPR001304">
    <property type="entry name" value="C-type_lectin-like"/>
</dbReference>
<organism evidence="3 4">
    <name type="scientific">Biomphalaria glabrata</name>
    <name type="common">Bloodfluke planorb</name>
    <name type="synonym">Freshwater snail</name>
    <dbReference type="NCBI Taxonomy" id="6526"/>
    <lineage>
        <taxon>Eukaryota</taxon>
        <taxon>Metazoa</taxon>
        <taxon>Spiralia</taxon>
        <taxon>Lophotrochozoa</taxon>
        <taxon>Mollusca</taxon>
        <taxon>Gastropoda</taxon>
        <taxon>Heterobranchia</taxon>
        <taxon>Euthyneura</taxon>
        <taxon>Panpulmonata</taxon>
        <taxon>Hygrophila</taxon>
        <taxon>Lymnaeoidea</taxon>
        <taxon>Planorbidae</taxon>
        <taxon>Biomphalaria</taxon>
    </lineage>
</organism>
<dbReference type="SUPFAM" id="SSF56436">
    <property type="entry name" value="C-type lectin-like"/>
    <property type="match status" value="1"/>
</dbReference>
<dbReference type="Gene3D" id="3.10.100.10">
    <property type="entry name" value="Mannose-Binding Protein A, subunit A"/>
    <property type="match status" value="1"/>
</dbReference>
<dbReference type="InterPro" id="IPR016187">
    <property type="entry name" value="CTDL_fold"/>
</dbReference>
<feature type="signal peptide" evidence="1">
    <location>
        <begin position="1"/>
        <end position="22"/>
    </location>
</feature>
<evidence type="ECO:0000313" key="4">
    <source>
        <dbReference type="RefSeq" id="XP_055879829.1"/>
    </source>
</evidence>
<evidence type="ECO:0000313" key="3">
    <source>
        <dbReference type="Proteomes" id="UP001165740"/>
    </source>
</evidence>
<dbReference type="PROSITE" id="PS50041">
    <property type="entry name" value="C_TYPE_LECTIN_2"/>
    <property type="match status" value="1"/>
</dbReference>
<dbReference type="GeneID" id="129925167"/>
<dbReference type="Pfam" id="PF00059">
    <property type="entry name" value="Lectin_C"/>
    <property type="match status" value="1"/>
</dbReference>
<dbReference type="OMA" id="MARMWIC"/>
<dbReference type="CDD" id="cd00037">
    <property type="entry name" value="CLECT"/>
    <property type="match status" value="1"/>
</dbReference>
<dbReference type="Proteomes" id="UP001165740">
    <property type="component" value="Chromosome 3"/>
</dbReference>
<dbReference type="AlphaFoldDB" id="A0A9W2ZY10"/>
<dbReference type="OrthoDB" id="6271941at2759"/>
<reference evidence="4" key="1">
    <citation type="submission" date="2025-08" db="UniProtKB">
        <authorList>
            <consortium name="RefSeq"/>
        </authorList>
    </citation>
    <scope>IDENTIFICATION</scope>
</reference>
<evidence type="ECO:0000259" key="2">
    <source>
        <dbReference type="PROSITE" id="PS50041"/>
    </source>
</evidence>
<evidence type="ECO:0000256" key="1">
    <source>
        <dbReference type="SAM" id="SignalP"/>
    </source>
</evidence>
<feature type="chain" id="PRO_5040980478" evidence="1">
    <location>
        <begin position="23"/>
        <end position="176"/>
    </location>
</feature>
<dbReference type="RefSeq" id="XP_055879829.1">
    <property type="nucleotide sequence ID" value="XM_056023854.1"/>
</dbReference>
<keyword evidence="3" id="KW-1185">Reference proteome</keyword>